<dbReference type="EMBL" id="FONQ01000004">
    <property type="protein sequence ID" value="SFE79836.1"/>
    <property type="molecule type" value="Genomic_DNA"/>
</dbReference>
<sequence length="43" mass="4616">MRISSQSPGDPQALAQFCKLCPQREANKIIAQLDGIASLLAMT</sequence>
<evidence type="ECO:0000313" key="1">
    <source>
        <dbReference type="EMBL" id="SFE79836.1"/>
    </source>
</evidence>
<dbReference type="AlphaFoldDB" id="A0A1I2DH35"/>
<protein>
    <submittedName>
        <fullName evidence="1">Uncharacterized protein</fullName>
    </submittedName>
</protein>
<dbReference type="Proteomes" id="UP000198596">
    <property type="component" value="Unassembled WGS sequence"/>
</dbReference>
<name>A0A1I2DH35_9FLAO</name>
<accession>A0A1I2DH35</accession>
<proteinExistence type="predicted"/>
<evidence type="ECO:0000313" key="2">
    <source>
        <dbReference type="Proteomes" id="UP000198596"/>
    </source>
</evidence>
<gene>
    <name evidence="1" type="ORF">SAMN04488131_10470</name>
</gene>
<reference evidence="2" key="1">
    <citation type="submission" date="2016-10" db="EMBL/GenBank/DDBJ databases">
        <authorList>
            <person name="Varghese N."/>
            <person name="Submissions S."/>
        </authorList>
    </citation>
    <scope>NUCLEOTIDE SEQUENCE [LARGE SCALE GENOMIC DNA]</scope>
    <source>
        <strain evidence="2">CGMCC 1.9227</strain>
    </source>
</reference>
<organism evidence="1 2">
    <name type="scientific">Flavobacterium xueshanense</name>
    <dbReference type="NCBI Taxonomy" id="935223"/>
    <lineage>
        <taxon>Bacteria</taxon>
        <taxon>Pseudomonadati</taxon>
        <taxon>Bacteroidota</taxon>
        <taxon>Flavobacteriia</taxon>
        <taxon>Flavobacteriales</taxon>
        <taxon>Flavobacteriaceae</taxon>
        <taxon>Flavobacterium</taxon>
    </lineage>
</organism>
<dbReference type="RefSeq" id="WP_262987275.1">
    <property type="nucleotide sequence ID" value="NZ_FONQ01000004.1"/>
</dbReference>
<keyword evidence="2" id="KW-1185">Reference proteome</keyword>